<dbReference type="Pfam" id="PF03060">
    <property type="entry name" value="NMO"/>
    <property type="match status" value="1"/>
</dbReference>
<keyword evidence="5" id="KW-0288">FMN</keyword>
<evidence type="ECO:0000256" key="7">
    <source>
        <dbReference type="ARBA" id="ARBA00023033"/>
    </source>
</evidence>
<accession>A0ABS1KQH5</accession>
<protein>
    <recommendedName>
        <fullName evidence="8">Propionate 3-nitronate monooxygenase</fullName>
    </recommendedName>
</protein>
<comment type="caution">
    <text evidence="10">The sequence shown here is derived from an EMBL/GenBank/DDBJ whole genome shotgun (WGS) entry which is preliminary data.</text>
</comment>
<keyword evidence="7 10" id="KW-0503">Monooxygenase</keyword>
<evidence type="ECO:0000256" key="9">
    <source>
        <dbReference type="ARBA" id="ARBA00049401"/>
    </source>
</evidence>
<evidence type="ECO:0000256" key="1">
    <source>
        <dbReference type="ARBA" id="ARBA00001917"/>
    </source>
</evidence>
<dbReference type="EMBL" id="JAERRB010000002">
    <property type="protein sequence ID" value="MBL0740947.1"/>
    <property type="molecule type" value="Genomic_DNA"/>
</dbReference>
<keyword evidence="11" id="KW-1185">Reference proteome</keyword>
<dbReference type="GO" id="GO:0004497">
    <property type="term" value="F:monooxygenase activity"/>
    <property type="evidence" value="ECO:0007669"/>
    <property type="project" value="UniProtKB-KW"/>
</dbReference>
<keyword evidence="3" id="KW-0216">Detoxification</keyword>
<dbReference type="Proteomes" id="UP000613030">
    <property type="component" value="Unassembled WGS sequence"/>
</dbReference>
<evidence type="ECO:0000256" key="4">
    <source>
        <dbReference type="ARBA" id="ARBA00022630"/>
    </source>
</evidence>
<reference evidence="10 11" key="1">
    <citation type="submission" date="2021-01" db="EMBL/GenBank/DDBJ databases">
        <title>Chryseolinea sp. Jin1 Genome sequencing and assembly.</title>
        <authorList>
            <person name="Kim I."/>
        </authorList>
    </citation>
    <scope>NUCLEOTIDE SEQUENCE [LARGE SCALE GENOMIC DNA]</scope>
    <source>
        <strain evidence="10 11">Jin1</strain>
    </source>
</reference>
<dbReference type="InterPro" id="IPR013785">
    <property type="entry name" value="Aldolase_TIM"/>
</dbReference>
<proteinExistence type="inferred from homology"/>
<dbReference type="PANTHER" id="PTHR42747">
    <property type="entry name" value="NITRONATE MONOOXYGENASE-RELATED"/>
    <property type="match status" value="1"/>
</dbReference>
<evidence type="ECO:0000256" key="2">
    <source>
        <dbReference type="ARBA" id="ARBA00009881"/>
    </source>
</evidence>
<evidence type="ECO:0000256" key="6">
    <source>
        <dbReference type="ARBA" id="ARBA00023002"/>
    </source>
</evidence>
<name>A0ABS1KQH5_9BACT</name>
<dbReference type="SUPFAM" id="SSF51412">
    <property type="entry name" value="Inosine monophosphate dehydrogenase (IMPDH)"/>
    <property type="match status" value="1"/>
</dbReference>
<evidence type="ECO:0000313" key="11">
    <source>
        <dbReference type="Proteomes" id="UP000613030"/>
    </source>
</evidence>
<evidence type="ECO:0000313" key="10">
    <source>
        <dbReference type="EMBL" id="MBL0740947.1"/>
    </source>
</evidence>
<comment type="catalytic activity">
    <reaction evidence="9">
        <text>3 propionate 3-nitronate + 3 O2 + H2O = 3 3-oxopropanoate + 2 nitrate + nitrite + H2O2 + 3 H(+)</text>
        <dbReference type="Rhea" id="RHEA:57332"/>
        <dbReference type="ChEBI" id="CHEBI:15377"/>
        <dbReference type="ChEBI" id="CHEBI:15378"/>
        <dbReference type="ChEBI" id="CHEBI:15379"/>
        <dbReference type="ChEBI" id="CHEBI:16240"/>
        <dbReference type="ChEBI" id="CHEBI:16301"/>
        <dbReference type="ChEBI" id="CHEBI:17632"/>
        <dbReference type="ChEBI" id="CHEBI:33190"/>
        <dbReference type="ChEBI" id="CHEBI:136067"/>
    </reaction>
</comment>
<dbReference type="PANTHER" id="PTHR42747:SF3">
    <property type="entry name" value="NITRONATE MONOOXYGENASE-RELATED"/>
    <property type="match status" value="1"/>
</dbReference>
<evidence type="ECO:0000256" key="8">
    <source>
        <dbReference type="ARBA" id="ARBA00031155"/>
    </source>
</evidence>
<keyword evidence="6" id="KW-0560">Oxidoreductase</keyword>
<organism evidence="10 11">
    <name type="scientific">Chryseolinea lacunae</name>
    <dbReference type="NCBI Taxonomy" id="2801331"/>
    <lineage>
        <taxon>Bacteria</taxon>
        <taxon>Pseudomonadati</taxon>
        <taxon>Bacteroidota</taxon>
        <taxon>Cytophagia</taxon>
        <taxon>Cytophagales</taxon>
        <taxon>Fulvivirgaceae</taxon>
        <taxon>Chryseolinea</taxon>
    </lineage>
</organism>
<evidence type="ECO:0000256" key="5">
    <source>
        <dbReference type="ARBA" id="ARBA00022643"/>
    </source>
</evidence>
<sequence length="352" mass="37408">MTWTNDFTKQLGIEFPIVQAPMLGVTSPQMVAQLSNAGALGSLPVGGLSPDKTLALIRQTKTLTRKPFAVNLFANTLPTPRAAQASQMREFLTTLARNHNLAAPTADALDTPMYSYADQLDILVSEKISVISFTFGIPDDASLKTLKSTGAVLIGTATSFREAAVLQEKGVDMITAQGIEAGGHRGSFLDDEPLPQVGLISLVSEIVHRLPRPVLAAGGIHDGKTIRAALMLGAQAVQIGTAFIACTESIAIPSYKSAVMNATGTDTALTRAFTGRWARGIRNAFMNEVENSGIAPLPYPLQASLNAALRASAQQRDDKEFTNLWAGQSTVNVQAKPAVEILQQLIQEAEAV</sequence>
<comment type="cofactor">
    <cofactor evidence="1">
        <name>FMN</name>
        <dbReference type="ChEBI" id="CHEBI:58210"/>
    </cofactor>
</comment>
<comment type="similarity">
    <text evidence="2">Belongs to the nitronate monooxygenase family. NMO class I subfamily.</text>
</comment>
<evidence type="ECO:0000256" key="3">
    <source>
        <dbReference type="ARBA" id="ARBA00022575"/>
    </source>
</evidence>
<dbReference type="CDD" id="cd04730">
    <property type="entry name" value="NPD_like"/>
    <property type="match status" value="1"/>
</dbReference>
<dbReference type="Gene3D" id="3.20.20.70">
    <property type="entry name" value="Aldolase class I"/>
    <property type="match status" value="1"/>
</dbReference>
<dbReference type="InterPro" id="IPR004136">
    <property type="entry name" value="NMO"/>
</dbReference>
<gene>
    <name evidence="10" type="ORF">JI741_06930</name>
</gene>
<keyword evidence="4" id="KW-0285">Flavoprotein</keyword>